<accession>A0A1H2AAR9</accession>
<feature type="domain" description="Core-binding (CB)" evidence="7">
    <location>
        <begin position="99"/>
        <end position="190"/>
    </location>
</feature>
<evidence type="ECO:0000259" key="6">
    <source>
        <dbReference type="PROSITE" id="PS51898"/>
    </source>
</evidence>
<evidence type="ECO:0000256" key="2">
    <source>
        <dbReference type="ARBA" id="ARBA00022908"/>
    </source>
</evidence>
<evidence type="ECO:0000256" key="4">
    <source>
        <dbReference type="ARBA" id="ARBA00023172"/>
    </source>
</evidence>
<keyword evidence="9" id="KW-1185">Reference proteome</keyword>
<keyword evidence="2" id="KW-0229">DNA integration</keyword>
<evidence type="ECO:0000256" key="1">
    <source>
        <dbReference type="ARBA" id="ARBA00008857"/>
    </source>
</evidence>
<gene>
    <name evidence="8" type="ORF">SAMN05216490_3453</name>
</gene>
<name>A0A1H2AAR9_MUCMA</name>
<dbReference type="Gene3D" id="1.10.443.10">
    <property type="entry name" value="Intergrase catalytic core"/>
    <property type="match status" value="1"/>
</dbReference>
<dbReference type="Gene3D" id="1.10.150.130">
    <property type="match status" value="1"/>
</dbReference>
<dbReference type="PROSITE" id="PS51898">
    <property type="entry name" value="TYR_RECOMBINASE"/>
    <property type="match status" value="1"/>
</dbReference>
<proteinExistence type="inferred from homology"/>
<dbReference type="InterPro" id="IPR025269">
    <property type="entry name" value="SAM-like_dom"/>
</dbReference>
<dbReference type="SUPFAM" id="SSF56349">
    <property type="entry name" value="DNA breaking-rejoining enzymes"/>
    <property type="match status" value="1"/>
</dbReference>
<evidence type="ECO:0000313" key="8">
    <source>
        <dbReference type="EMBL" id="SDT43058.1"/>
    </source>
</evidence>
<evidence type="ECO:0000256" key="5">
    <source>
        <dbReference type="PROSITE-ProRule" id="PRU01248"/>
    </source>
</evidence>
<dbReference type="PANTHER" id="PTHR30349:SF64">
    <property type="entry name" value="PROPHAGE INTEGRASE INTD-RELATED"/>
    <property type="match status" value="1"/>
</dbReference>
<dbReference type="AlphaFoldDB" id="A0A1H2AAR9"/>
<keyword evidence="3 5" id="KW-0238">DNA-binding</keyword>
<dbReference type="GO" id="GO:0003677">
    <property type="term" value="F:DNA binding"/>
    <property type="evidence" value="ECO:0007669"/>
    <property type="project" value="UniProtKB-UniRule"/>
</dbReference>
<protein>
    <submittedName>
        <fullName evidence="8">Site-specific recombinase XerD</fullName>
    </submittedName>
</protein>
<comment type="similarity">
    <text evidence="1">Belongs to the 'phage' integrase family.</text>
</comment>
<dbReference type="Pfam" id="PF17293">
    <property type="entry name" value="Arm-DNA-bind_5"/>
    <property type="match status" value="1"/>
</dbReference>
<reference evidence="8 9" key="1">
    <citation type="submission" date="2016-10" db="EMBL/GenBank/DDBJ databases">
        <authorList>
            <person name="de Groot N.N."/>
        </authorList>
    </citation>
    <scope>NUCLEOTIDE SEQUENCE [LARGE SCALE GENOMIC DNA]</scope>
    <source>
        <strain evidence="8 9">MP1X4</strain>
    </source>
</reference>
<dbReference type="EMBL" id="LT629740">
    <property type="protein sequence ID" value="SDT43058.1"/>
    <property type="molecule type" value="Genomic_DNA"/>
</dbReference>
<feature type="domain" description="Tyr recombinase" evidence="6">
    <location>
        <begin position="212"/>
        <end position="406"/>
    </location>
</feature>
<dbReference type="PROSITE" id="PS51900">
    <property type="entry name" value="CB"/>
    <property type="match status" value="1"/>
</dbReference>
<evidence type="ECO:0000259" key="7">
    <source>
        <dbReference type="PROSITE" id="PS51900"/>
    </source>
</evidence>
<dbReference type="InterPro" id="IPR035386">
    <property type="entry name" value="Arm-DNA-bind_5"/>
</dbReference>
<dbReference type="RefSeq" id="WP_091375648.1">
    <property type="nucleotide sequence ID" value="NZ_LT629740.1"/>
</dbReference>
<dbReference type="GO" id="GO:0006310">
    <property type="term" value="P:DNA recombination"/>
    <property type="evidence" value="ECO:0007669"/>
    <property type="project" value="UniProtKB-KW"/>
</dbReference>
<dbReference type="STRING" id="652787.SAMN05216490_3453"/>
<dbReference type="InterPro" id="IPR002104">
    <property type="entry name" value="Integrase_catalytic"/>
</dbReference>
<dbReference type="OrthoDB" id="1094492at2"/>
<dbReference type="InterPro" id="IPR044068">
    <property type="entry name" value="CB"/>
</dbReference>
<dbReference type="Pfam" id="PF13102">
    <property type="entry name" value="Phage_int_SAM_5"/>
    <property type="match status" value="1"/>
</dbReference>
<dbReference type="InterPro" id="IPR011010">
    <property type="entry name" value="DNA_brk_join_enz"/>
</dbReference>
<sequence length="413" mass="47589">MAVKVNLYLDERKIEKGEKAPVKLRLYMSRTDIRHYHTGRYLLAEQFDESYLATKPKKAYKDLKIALDGIVVKANTIISKMDGVFVLAKFEREMFGAPLSSMDVVPHYRNYITELTKNERAGTASNYALSIKSLLAFAGKVKQPATSLSFASVTVDFLNRYEKWMVVEGKSKTTVGIYLRPLRAIFNQAIEEGSIVADLYPFKKYKIPTGQNIKKALDKSELKKLYTAELQPSSYKEKARDFWFFSYQCNGMNFRDIAELKYKDIHKKSFSFLRHKTLYTTKDKPKPIIVPLTEPIRAMIERYGTKPIVPDNYVFPILNKSMNETEKMRANQNFIRFVNQHLQKLAKDLELDTNISTYYARHTFTTSAIRSGAKMELIQESLGHHSLSTTQNYWAGFEDDVKQGIADKLMDFG</sequence>
<dbReference type="InterPro" id="IPR010998">
    <property type="entry name" value="Integrase_recombinase_N"/>
</dbReference>
<evidence type="ECO:0000256" key="3">
    <source>
        <dbReference type="ARBA" id="ARBA00023125"/>
    </source>
</evidence>
<dbReference type="GO" id="GO:0015074">
    <property type="term" value="P:DNA integration"/>
    <property type="evidence" value="ECO:0007669"/>
    <property type="project" value="UniProtKB-KW"/>
</dbReference>
<dbReference type="InterPro" id="IPR050090">
    <property type="entry name" value="Tyrosine_recombinase_XerCD"/>
</dbReference>
<dbReference type="PANTHER" id="PTHR30349">
    <property type="entry name" value="PHAGE INTEGRASE-RELATED"/>
    <property type="match status" value="1"/>
</dbReference>
<organism evidence="8 9">
    <name type="scientific">Mucilaginibacter mallensis</name>
    <dbReference type="NCBI Taxonomy" id="652787"/>
    <lineage>
        <taxon>Bacteria</taxon>
        <taxon>Pseudomonadati</taxon>
        <taxon>Bacteroidota</taxon>
        <taxon>Sphingobacteriia</taxon>
        <taxon>Sphingobacteriales</taxon>
        <taxon>Sphingobacteriaceae</taxon>
        <taxon>Mucilaginibacter</taxon>
    </lineage>
</organism>
<dbReference type="Proteomes" id="UP000199679">
    <property type="component" value="Chromosome I"/>
</dbReference>
<keyword evidence="4" id="KW-0233">DNA recombination</keyword>
<dbReference type="InterPro" id="IPR013762">
    <property type="entry name" value="Integrase-like_cat_sf"/>
</dbReference>
<dbReference type="Pfam" id="PF00589">
    <property type="entry name" value="Phage_integrase"/>
    <property type="match status" value="1"/>
</dbReference>
<evidence type="ECO:0000313" key="9">
    <source>
        <dbReference type="Proteomes" id="UP000199679"/>
    </source>
</evidence>